<dbReference type="InterPro" id="IPR027796">
    <property type="entry name" value="OTT_1508_deam-like"/>
</dbReference>
<dbReference type="EMBL" id="KN834868">
    <property type="protein sequence ID" value="KIK51262.1"/>
    <property type="molecule type" value="Genomic_DNA"/>
</dbReference>
<name>A0A0D0C0T9_9AGAR</name>
<evidence type="ECO:0000256" key="1">
    <source>
        <dbReference type="SAM" id="MobiDB-lite"/>
    </source>
</evidence>
<dbReference type="HOGENOM" id="CLU_456379_0_0_1"/>
<keyword evidence="3" id="KW-1185">Reference proteome</keyword>
<protein>
    <submittedName>
        <fullName evidence="2">Uncharacterized protein</fullName>
    </submittedName>
</protein>
<dbReference type="Pfam" id="PF14441">
    <property type="entry name" value="OTT_1508_deam"/>
    <property type="match status" value="1"/>
</dbReference>
<feature type="region of interest" description="Disordered" evidence="1">
    <location>
        <begin position="546"/>
        <end position="578"/>
    </location>
</feature>
<evidence type="ECO:0000313" key="3">
    <source>
        <dbReference type="Proteomes" id="UP000053593"/>
    </source>
</evidence>
<accession>A0A0D0C0T9</accession>
<dbReference type="Proteomes" id="UP000053593">
    <property type="component" value="Unassembled WGS sequence"/>
</dbReference>
<proteinExistence type="predicted"/>
<reference evidence="2 3" key="1">
    <citation type="submission" date="2014-04" db="EMBL/GenBank/DDBJ databases">
        <title>Evolutionary Origins and Diversification of the Mycorrhizal Mutualists.</title>
        <authorList>
            <consortium name="DOE Joint Genome Institute"/>
            <consortium name="Mycorrhizal Genomics Consortium"/>
            <person name="Kohler A."/>
            <person name="Kuo A."/>
            <person name="Nagy L.G."/>
            <person name="Floudas D."/>
            <person name="Copeland A."/>
            <person name="Barry K.W."/>
            <person name="Cichocki N."/>
            <person name="Veneault-Fourrey C."/>
            <person name="LaButti K."/>
            <person name="Lindquist E.A."/>
            <person name="Lipzen A."/>
            <person name="Lundell T."/>
            <person name="Morin E."/>
            <person name="Murat C."/>
            <person name="Riley R."/>
            <person name="Ohm R."/>
            <person name="Sun H."/>
            <person name="Tunlid A."/>
            <person name="Henrissat B."/>
            <person name="Grigoriev I.V."/>
            <person name="Hibbett D.S."/>
            <person name="Martin F."/>
        </authorList>
    </citation>
    <scope>NUCLEOTIDE SEQUENCE [LARGE SCALE GENOMIC DNA]</scope>
    <source>
        <strain evidence="2 3">FD-317 M1</strain>
    </source>
</reference>
<gene>
    <name evidence="2" type="ORF">GYMLUDRAFT_64940</name>
</gene>
<sequence length="578" mass="65245">MDTVPSSPKFYLSDLRGDIILLSTLLSHKQFEESQPKVRNREHRPLALLHNIATVLTTGTVDSPAASTVVAVFGEISEDLMVSKLVIAQNTGPTGEGEGLPFSSSFTVSPMVCDTGSGKQALKNWNTIPSNFSAETHIQDTMNILKYISDAPDSDILELLPLLFHRRAILKFIWRIQNFTTHWIVLAFRLMMDHINVILQHSDLAGDFIIPLGPAQVAVISRYGLVCEKLPTPNEFVPQDFHDSLYRISLTYENLAIWINVFIDLWQMLVQATLIPKTSPSPPPDNSPPLPAYCPREDQPGHQELIIICLYISILYELQPLLKHLLLHPHITLLRALQNAEFDVRKAKSNGQSSRVILHSEVESEYLHEQDESHTDHVLRTLGTVLAWHTSSIALYHHRHSFSSPSIHFYQLHCGKMSVFHFSNEECRSVLKAVAPKREWTEKEVSQLSKRARYLTIHAEAALMGWIMSEQSSDSTDPDSIATGKKCCALCWDMHELSETELEDPIQFHLPGTHATFHPWAPPFGVPEAILVKLRDHMITVFSRVRQSHSRQSSGSNSDAEKMARPFLKLELSDEDFA</sequence>
<organism evidence="2 3">
    <name type="scientific">Collybiopsis luxurians FD-317 M1</name>
    <dbReference type="NCBI Taxonomy" id="944289"/>
    <lineage>
        <taxon>Eukaryota</taxon>
        <taxon>Fungi</taxon>
        <taxon>Dikarya</taxon>
        <taxon>Basidiomycota</taxon>
        <taxon>Agaricomycotina</taxon>
        <taxon>Agaricomycetes</taxon>
        <taxon>Agaricomycetidae</taxon>
        <taxon>Agaricales</taxon>
        <taxon>Marasmiineae</taxon>
        <taxon>Omphalotaceae</taxon>
        <taxon>Collybiopsis</taxon>
        <taxon>Collybiopsis luxurians</taxon>
    </lineage>
</organism>
<dbReference type="OrthoDB" id="2757766at2759"/>
<dbReference type="AlphaFoldDB" id="A0A0D0C0T9"/>
<evidence type="ECO:0000313" key="2">
    <source>
        <dbReference type="EMBL" id="KIK51262.1"/>
    </source>
</evidence>